<dbReference type="CDD" id="cd01192">
    <property type="entry name" value="INT_C_like_3"/>
    <property type="match status" value="1"/>
</dbReference>
<evidence type="ECO:0000313" key="3">
    <source>
        <dbReference type="EMBL" id="AWV35171.1"/>
    </source>
</evidence>
<evidence type="ECO:0000313" key="4">
    <source>
        <dbReference type="Proteomes" id="UP000249163"/>
    </source>
</evidence>
<dbReference type="InterPro" id="IPR050090">
    <property type="entry name" value="Tyrosine_recombinase_XerCD"/>
</dbReference>
<dbReference type="AlphaFoldDB" id="A0AAD0KL37"/>
<name>A0AAD0KL37_9BACL</name>
<proteinExistence type="predicted"/>
<dbReference type="PROSITE" id="PS51898">
    <property type="entry name" value="TYR_RECOMBINASE"/>
    <property type="match status" value="1"/>
</dbReference>
<dbReference type="Pfam" id="PF00589">
    <property type="entry name" value="Phage_integrase"/>
    <property type="match status" value="1"/>
</dbReference>
<dbReference type="PANTHER" id="PTHR30349:SF82">
    <property type="entry name" value="INTEGRASE_RECOMBINASE YOEC-RELATED"/>
    <property type="match status" value="1"/>
</dbReference>
<feature type="domain" description="Tyr recombinase" evidence="2">
    <location>
        <begin position="1"/>
        <end position="180"/>
    </location>
</feature>
<dbReference type="GO" id="GO:0006310">
    <property type="term" value="P:DNA recombination"/>
    <property type="evidence" value="ECO:0007669"/>
    <property type="project" value="UniProtKB-KW"/>
</dbReference>
<evidence type="ECO:0000259" key="2">
    <source>
        <dbReference type="PROSITE" id="PS51898"/>
    </source>
</evidence>
<dbReference type="GO" id="GO:0015074">
    <property type="term" value="P:DNA integration"/>
    <property type="evidence" value="ECO:0007669"/>
    <property type="project" value="InterPro"/>
</dbReference>
<dbReference type="RefSeq" id="WP_111505179.1">
    <property type="nucleotide sequence ID" value="NZ_CP021965.1"/>
</dbReference>
<evidence type="ECO:0000256" key="1">
    <source>
        <dbReference type="ARBA" id="ARBA00023172"/>
    </source>
</evidence>
<dbReference type="GO" id="GO:0003677">
    <property type="term" value="F:DNA binding"/>
    <property type="evidence" value="ECO:0007669"/>
    <property type="project" value="InterPro"/>
</dbReference>
<keyword evidence="1" id="KW-0233">DNA recombination</keyword>
<reference evidence="3 4" key="1">
    <citation type="submission" date="2017-06" db="EMBL/GenBank/DDBJ databases">
        <title>Complete genome sequence of Paenibacillus odorifer CBA7130.</title>
        <authorList>
            <person name="Nam Y.-D."/>
            <person name="Kang J."/>
            <person name="Chung W.-H."/>
        </authorList>
    </citation>
    <scope>NUCLEOTIDE SEQUENCE [LARGE SCALE GENOMIC DNA]</scope>
    <source>
        <strain evidence="3 4">CBA7130</strain>
    </source>
</reference>
<dbReference type="Proteomes" id="UP000249163">
    <property type="component" value="Chromosome"/>
</dbReference>
<dbReference type="SUPFAM" id="SSF56349">
    <property type="entry name" value="DNA breaking-rejoining enzymes"/>
    <property type="match status" value="1"/>
</dbReference>
<sequence length="184" mass="21424">MKFVQPIRDPVKLTSIQKYLKDQNHRNYILFQIGINTGFRISDILPIKVMDVKGTHITIREQKTGKEKKVLIRKTLRKDLDAYISGKLDDEYLFPSRNKEGSRKPHPISRSMAYKIVRDAAAEFGLTEIGTHSMRKTFGHNFYTKKRDIVLLMDLFNHTEEKVTLRYVGILQDTLDDALEDVEL</sequence>
<gene>
    <name evidence="3" type="ORF">CD191_22440</name>
</gene>
<dbReference type="InterPro" id="IPR011010">
    <property type="entry name" value="DNA_brk_join_enz"/>
</dbReference>
<accession>A0AAD0KL37</accession>
<protein>
    <submittedName>
        <fullName evidence="3">Site-specific integrase</fullName>
    </submittedName>
</protein>
<dbReference type="InterPro" id="IPR013762">
    <property type="entry name" value="Integrase-like_cat_sf"/>
</dbReference>
<dbReference type="EMBL" id="CP021965">
    <property type="protein sequence ID" value="AWV35171.1"/>
    <property type="molecule type" value="Genomic_DNA"/>
</dbReference>
<dbReference type="PANTHER" id="PTHR30349">
    <property type="entry name" value="PHAGE INTEGRASE-RELATED"/>
    <property type="match status" value="1"/>
</dbReference>
<organism evidence="3 4">
    <name type="scientific">Paenibacillus odorifer</name>
    <dbReference type="NCBI Taxonomy" id="189426"/>
    <lineage>
        <taxon>Bacteria</taxon>
        <taxon>Bacillati</taxon>
        <taxon>Bacillota</taxon>
        <taxon>Bacilli</taxon>
        <taxon>Bacillales</taxon>
        <taxon>Paenibacillaceae</taxon>
        <taxon>Paenibacillus</taxon>
    </lineage>
</organism>
<dbReference type="Gene3D" id="1.10.443.10">
    <property type="entry name" value="Intergrase catalytic core"/>
    <property type="match status" value="1"/>
</dbReference>
<dbReference type="InterPro" id="IPR002104">
    <property type="entry name" value="Integrase_catalytic"/>
</dbReference>